<dbReference type="PATRIC" id="fig|1705578.3.peg.1980"/>
<dbReference type="Proteomes" id="UP000093694">
    <property type="component" value="Unassembled WGS sequence"/>
</dbReference>
<dbReference type="RefSeq" id="WP_156496386.1">
    <property type="nucleotide sequence ID" value="NZ_LITQ01000026.1"/>
</dbReference>
<dbReference type="EMBL" id="LITQ01000026">
    <property type="protein sequence ID" value="OAA91320.1"/>
    <property type="molecule type" value="Genomic_DNA"/>
</dbReference>
<organism evidence="1 3">
    <name type="scientific">Clostridium coskatii</name>
    <dbReference type="NCBI Taxonomy" id="1705578"/>
    <lineage>
        <taxon>Bacteria</taxon>
        <taxon>Bacillati</taxon>
        <taxon>Bacillota</taxon>
        <taxon>Clostridia</taxon>
        <taxon>Eubacteriales</taxon>
        <taxon>Clostridiaceae</taxon>
        <taxon>Clostridium</taxon>
    </lineage>
</organism>
<reference evidence="1 3" key="1">
    <citation type="journal article" date="2015" name="Biotechnol. Bioeng.">
        <title>Genome sequence and phenotypic characterization of Caulobacter segnis.</title>
        <authorList>
            <person name="Patel S."/>
            <person name="Fletcher B."/>
            <person name="Scott D.C."/>
            <person name="Ely B."/>
        </authorList>
    </citation>
    <scope>NUCLEOTIDE SEQUENCE [LARGE SCALE GENOMIC DNA]</scope>
    <source>
        <strain evidence="1 3">PS02</strain>
    </source>
</reference>
<gene>
    <name evidence="2" type="ORF">CLCOS_20880</name>
    <name evidence="1" type="ORF">WX73_01730</name>
</gene>
<evidence type="ECO:0000313" key="4">
    <source>
        <dbReference type="Proteomes" id="UP000093694"/>
    </source>
</evidence>
<reference evidence="2 4" key="2">
    <citation type="journal article" date="2016" name="Front. Microbiol.">
        <title>Industrial Acetogenic Biocatalysts: A Comparative Metabolic and Genomic Analysis.</title>
        <authorList>
            <person name="Bengelsdorf F."/>
            <person name="Poehlein A."/>
            <person name="Sonja S."/>
            <person name="Erz C."/>
            <person name="Hummel T."/>
            <person name="Hoffmeister S."/>
            <person name="Daniel R."/>
            <person name="Durre P."/>
        </authorList>
    </citation>
    <scope>NUCLEOTIDE SEQUENCE [LARGE SCALE GENOMIC DNA]</scope>
    <source>
        <strain evidence="2 4">PTA-10522</strain>
    </source>
</reference>
<dbReference type="EMBL" id="LROR01000049">
    <property type="protein sequence ID" value="OBR93952.1"/>
    <property type="molecule type" value="Genomic_DNA"/>
</dbReference>
<comment type="caution">
    <text evidence="1">The sequence shown here is derived from an EMBL/GenBank/DDBJ whole genome shotgun (WGS) entry which is preliminary data.</text>
</comment>
<sequence length="54" mass="6514">MTKVTISYENDMEKASIIDDLKIHHKILRVTHECKSKNDNCKYRRVYVFLENKN</sequence>
<dbReference type="Proteomes" id="UP000077384">
    <property type="component" value="Unassembled WGS sequence"/>
</dbReference>
<proteinExistence type="predicted"/>
<name>A0A170NL41_9CLOT</name>
<dbReference type="AlphaFoldDB" id="A0A170NL41"/>
<accession>A0A170NL41</accession>
<protein>
    <submittedName>
        <fullName evidence="1">Uncharacterized protein</fullName>
    </submittedName>
</protein>
<evidence type="ECO:0000313" key="1">
    <source>
        <dbReference type="EMBL" id="OAA91320.1"/>
    </source>
</evidence>
<keyword evidence="4" id="KW-1185">Reference proteome</keyword>
<evidence type="ECO:0000313" key="2">
    <source>
        <dbReference type="EMBL" id="OBR93952.1"/>
    </source>
</evidence>
<evidence type="ECO:0000313" key="3">
    <source>
        <dbReference type="Proteomes" id="UP000077384"/>
    </source>
</evidence>